<dbReference type="RefSeq" id="WP_126643646.1">
    <property type="nucleotide sequence ID" value="NZ_BIFH01000057.1"/>
</dbReference>
<dbReference type="OrthoDB" id="4484604at2"/>
<name>A0A401Z5K5_9ACTN</name>
<evidence type="ECO:0000256" key="1">
    <source>
        <dbReference type="SAM" id="Phobius"/>
    </source>
</evidence>
<comment type="caution">
    <text evidence="3">The sequence shown here is derived from an EMBL/GenBank/DDBJ whole genome shotgun (WGS) entry which is preliminary data.</text>
</comment>
<keyword evidence="4" id="KW-1185">Reference proteome</keyword>
<keyword evidence="1" id="KW-0812">Transmembrane</keyword>
<feature type="transmembrane region" description="Helical" evidence="1">
    <location>
        <begin position="309"/>
        <end position="331"/>
    </location>
</feature>
<dbReference type="Proteomes" id="UP000286931">
    <property type="component" value="Unassembled WGS sequence"/>
</dbReference>
<accession>A0A401Z5K5</accession>
<organism evidence="3 4">
    <name type="scientific">Embleya hyalina</name>
    <dbReference type="NCBI Taxonomy" id="516124"/>
    <lineage>
        <taxon>Bacteria</taxon>
        <taxon>Bacillati</taxon>
        <taxon>Actinomycetota</taxon>
        <taxon>Actinomycetes</taxon>
        <taxon>Kitasatosporales</taxon>
        <taxon>Streptomycetaceae</taxon>
        <taxon>Embleya</taxon>
    </lineage>
</organism>
<proteinExistence type="predicted"/>
<evidence type="ECO:0000313" key="2">
    <source>
        <dbReference type="EMBL" id="GCE02093.1"/>
    </source>
</evidence>
<protein>
    <submittedName>
        <fullName evidence="3">Uncharacterized protein</fullName>
    </submittedName>
</protein>
<keyword evidence="1" id="KW-1133">Transmembrane helix</keyword>
<dbReference type="EMBL" id="BIFH01000058">
    <property type="protein sequence ID" value="GCE02131.1"/>
    <property type="molecule type" value="Genomic_DNA"/>
</dbReference>
<sequence length="356" mass="37243">MRAYRHVALVLIALLGAALIIFPLAAGLPKKTQAVDDLTNAFRPAFTPQAIEQSRTDLKTMNEMLEQLQAETLPGLAQQAGIPTPSLINLMGTTAPEVGKGLKEIPTIMPRFNKLAGTMDAQAGNFRQADDIPTADAPNTAVTYLYLIPGIVLLVVGAGGLLFSFVGSRAVVSTVCLALAAVVGLGMVVGTLATGVIGKTKASEKMFTAFRPTFTDAGYKQAHDDLDTLGKMAVGMKTKSIPSMAALLRKPVPQFTAELATQYPKVGKGLAETDRILAKFNALVENIGANIDTFDKADSIPNKDTEVSVMPWLLLGPGAAVFLLSGVALVIQFTGRGNGSTDPNAGAPRQPSGAAV</sequence>
<evidence type="ECO:0000313" key="3">
    <source>
        <dbReference type="EMBL" id="GCE02131.1"/>
    </source>
</evidence>
<feature type="transmembrane region" description="Helical" evidence="1">
    <location>
        <begin position="175"/>
        <end position="197"/>
    </location>
</feature>
<gene>
    <name evidence="2" type="ORF">EHYA_09870</name>
    <name evidence="3" type="ORF">EHYA_09908</name>
</gene>
<dbReference type="EMBL" id="BIFH01000057">
    <property type="protein sequence ID" value="GCE02093.1"/>
    <property type="molecule type" value="Genomic_DNA"/>
</dbReference>
<evidence type="ECO:0000313" key="4">
    <source>
        <dbReference type="Proteomes" id="UP000286931"/>
    </source>
</evidence>
<reference evidence="3 4" key="1">
    <citation type="submission" date="2018-12" db="EMBL/GenBank/DDBJ databases">
        <title>Draft genome sequence of Embleya hyalina NBRC 13850T.</title>
        <authorList>
            <person name="Komaki H."/>
            <person name="Hosoyama A."/>
            <person name="Kimura A."/>
            <person name="Ichikawa N."/>
            <person name="Tamura T."/>
        </authorList>
    </citation>
    <scope>NUCLEOTIDE SEQUENCE [LARGE SCALE GENOMIC DNA]</scope>
    <source>
        <strain evidence="3 4">NBRC 13850</strain>
    </source>
</reference>
<keyword evidence="1" id="KW-0472">Membrane</keyword>
<dbReference type="AlphaFoldDB" id="A0A401Z5K5"/>
<feature type="transmembrane region" description="Helical" evidence="1">
    <location>
        <begin position="144"/>
        <end position="163"/>
    </location>
</feature>